<dbReference type="Proteomes" id="UP001608902">
    <property type="component" value="Unassembled WGS sequence"/>
</dbReference>
<dbReference type="EMBL" id="JBGFUD010001426">
    <property type="protein sequence ID" value="MFH4976265.1"/>
    <property type="molecule type" value="Genomic_DNA"/>
</dbReference>
<evidence type="ECO:0000256" key="2">
    <source>
        <dbReference type="ARBA" id="ARBA00022980"/>
    </source>
</evidence>
<keyword evidence="7" id="KW-1185">Reference proteome</keyword>
<evidence type="ECO:0000256" key="3">
    <source>
        <dbReference type="ARBA" id="ARBA00023274"/>
    </source>
</evidence>
<reference evidence="6 7" key="1">
    <citation type="submission" date="2024-08" db="EMBL/GenBank/DDBJ databases">
        <title>Gnathostoma spinigerum genome.</title>
        <authorList>
            <person name="Gonzalez-Bertolin B."/>
            <person name="Monzon S."/>
            <person name="Zaballos A."/>
            <person name="Jimenez P."/>
            <person name="Dekumyoy P."/>
            <person name="Varona S."/>
            <person name="Cuesta I."/>
            <person name="Sumanam S."/>
            <person name="Adisakwattana P."/>
            <person name="Gasser R.B."/>
            <person name="Hernandez-Gonzalez A."/>
            <person name="Young N.D."/>
            <person name="Perteguer M.J."/>
        </authorList>
    </citation>
    <scope>NUCLEOTIDE SEQUENCE [LARGE SCALE GENOMIC DNA]</scope>
    <source>
        <strain evidence="6">AL3</strain>
        <tissue evidence="6">Liver</tissue>
    </source>
</reference>
<dbReference type="Pfam" id="PF01776">
    <property type="entry name" value="Ribosomal_L22e"/>
    <property type="match status" value="1"/>
</dbReference>
<dbReference type="PANTHER" id="PTHR10064">
    <property type="entry name" value="60S RIBOSOMAL PROTEIN L22"/>
    <property type="match status" value="1"/>
</dbReference>
<dbReference type="InterPro" id="IPR002671">
    <property type="entry name" value="Ribosomal_eL22"/>
</dbReference>
<keyword evidence="3" id="KW-0687">Ribonucleoprotein</keyword>
<keyword evidence="2" id="KW-0689">Ribosomal protein</keyword>
<dbReference type="Gene3D" id="3.30.1360.210">
    <property type="match status" value="1"/>
</dbReference>
<sequence length="135" mass="15228">MAPKAKKHVAKAVKKGGKKKKNQCLTFYIHCKSVAEDMVLDVSDFTTFLAERIKVNGKVGQLAANGVAVTNHGTSITLTSRIAFSKRYLKYLTKKYLKRLVLRDFVRVVAPTKDAYELRYFQVTPNEGEESDNEI</sequence>
<evidence type="ECO:0000256" key="4">
    <source>
        <dbReference type="ARBA" id="ARBA00040613"/>
    </source>
</evidence>
<accession>A0ABD6E853</accession>
<name>A0ABD6E853_9BILA</name>
<protein>
    <recommendedName>
        <fullName evidence="4">Large ribosomal subunit protein eL22</fullName>
    </recommendedName>
    <alternativeName>
        <fullName evidence="5">60S ribosomal protein L22</fullName>
    </alternativeName>
</protein>
<dbReference type="GO" id="GO:0005840">
    <property type="term" value="C:ribosome"/>
    <property type="evidence" value="ECO:0007669"/>
    <property type="project" value="UniProtKB-KW"/>
</dbReference>
<organism evidence="6 7">
    <name type="scientific">Gnathostoma spinigerum</name>
    <dbReference type="NCBI Taxonomy" id="75299"/>
    <lineage>
        <taxon>Eukaryota</taxon>
        <taxon>Metazoa</taxon>
        <taxon>Ecdysozoa</taxon>
        <taxon>Nematoda</taxon>
        <taxon>Chromadorea</taxon>
        <taxon>Rhabditida</taxon>
        <taxon>Spirurina</taxon>
        <taxon>Gnathostomatomorpha</taxon>
        <taxon>Gnathostomatoidea</taxon>
        <taxon>Gnathostomatidae</taxon>
        <taxon>Gnathostoma</taxon>
    </lineage>
</organism>
<evidence type="ECO:0000256" key="1">
    <source>
        <dbReference type="ARBA" id="ARBA00007817"/>
    </source>
</evidence>
<dbReference type="PANTHER" id="PTHR10064:SF0">
    <property type="entry name" value="FI24544P1-RELATED"/>
    <property type="match status" value="1"/>
</dbReference>
<comment type="similarity">
    <text evidence="1">Belongs to the eukaryotic ribosomal protein eL22 family.</text>
</comment>
<comment type="caution">
    <text evidence="6">The sequence shown here is derived from an EMBL/GenBank/DDBJ whole genome shotgun (WGS) entry which is preliminary data.</text>
</comment>
<evidence type="ECO:0000313" key="7">
    <source>
        <dbReference type="Proteomes" id="UP001608902"/>
    </source>
</evidence>
<proteinExistence type="inferred from homology"/>
<dbReference type="GO" id="GO:1990904">
    <property type="term" value="C:ribonucleoprotein complex"/>
    <property type="evidence" value="ECO:0007669"/>
    <property type="project" value="UniProtKB-KW"/>
</dbReference>
<evidence type="ECO:0000256" key="5">
    <source>
        <dbReference type="ARBA" id="ARBA00041214"/>
    </source>
</evidence>
<dbReference type="AlphaFoldDB" id="A0ABD6E853"/>
<gene>
    <name evidence="6" type="ORF">AB6A40_002974</name>
</gene>
<dbReference type="InterPro" id="IPR038526">
    <property type="entry name" value="Ribosomal_eL22_sf"/>
</dbReference>
<dbReference type="GO" id="GO:0003735">
    <property type="term" value="F:structural constituent of ribosome"/>
    <property type="evidence" value="ECO:0007669"/>
    <property type="project" value="UniProtKB-ARBA"/>
</dbReference>
<dbReference type="FunFam" id="3.30.1360.210:FF:000002">
    <property type="entry name" value="60S ribosomal protein L22-2"/>
    <property type="match status" value="1"/>
</dbReference>
<evidence type="ECO:0000313" key="6">
    <source>
        <dbReference type="EMBL" id="MFH4976265.1"/>
    </source>
</evidence>